<keyword evidence="2 4" id="KW-0067">ATP-binding</keyword>
<evidence type="ECO:0000313" key="5">
    <source>
        <dbReference type="Proteomes" id="UP001430360"/>
    </source>
</evidence>
<dbReference type="PANTHER" id="PTHR43158:SF2">
    <property type="entry name" value="SKFA PEPTIDE EXPORT ATP-BINDING PROTEIN SKFE"/>
    <property type="match status" value="1"/>
</dbReference>
<dbReference type="InterPro" id="IPR027417">
    <property type="entry name" value="P-loop_NTPase"/>
</dbReference>
<dbReference type="GO" id="GO:0005524">
    <property type="term" value="F:ATP binding"/>
    <property type="evidence" value="ECO:0007669"/>
    <property type="project" value="UniProtKB-KW"/>
</dbReference>
<evidence type="ECO:0000256" key="1">
    <source>
        <dbReference type="ARBA" id="ARBA00022741"/>
    </source>
</evidence>
<organism evidence="4 5">
    <name type="scientific">Luteimonas fraxinea</name>
    <dbReference type="NCBI Taxonomy" id="2901869"/>
    <lineage>
        <taxon>Bacteria</taxon>
        <taxon>Pseudomonadati</taxon>
        <taxon>Pseudomonadota</taxon>
        <taxon>Gammaproteobacteria</taxon>
        <taxon>Lysobacterales</taxon>
        <taxon>Lysobacteraceae</taxon>
        <taxon>Luteimonas</taxon>
    </lineage>
</organism>
<gene>
    <name evidence="4" type="ORF">LTT95_15145</name>
</gene>
<dbReference type="InterPro" id="IPR003593">
    <property type="entry name" value="AAA+_ATPase"/>
</dbReference>
<sequence length="280" mass="29580">MSHSCDGAARSRMNRSPTQLLELDRATVRRGAHVVLDALDLTIPLGRHTAILGANGSGKSTLMQLLTRELHPLAHDDGRAPVRVLGAHLWDVRSLRGQLGIVTQRLHEDLRTVPSLTASAVVAGATLGAIADTSAEDPALHAQALAALQRMQAAHLVARRYATLSAGEARCVLLARALFHAPAALLLDEPSSGLDVVARAHLMTQIGGIARGGTTLVLVTHHLEELIPEISHVVLLRAGRVLADGPRDLVLTDALLSQAFDAPVHIRTDAHGTLALTMAG</sequence>
<keyword evidence="1" id="KW-0547">Nucleotide-binding</keyword>
<dbReference type="SMART" id="SM00382">
    <property type="entry name" value="AAA"/>
    <property type="match status" value="1"/>
</dbReference>
<name>A0ABS8UFJ7_9GAMM</name>
<dbReference type="RefSeq" id="WP_232137539.1">
    <property type="nucleotide sequence ID" value="NZ_JAJQKU010000005.1"/>
</dbReference>
<dbReference type="PROSITE" id="PS50893">
    <property type="entry name" value="ABC_TRANSPORTER_2"/>
    <property type="match status" value="1"/>
</dbReference>
<dbReference type="Pfam" id="PF00005">
    <property type="entry name" value="ABC_tran"/>
    <property type="match status" value="1"/>
</dbReference>
<protein>
    <submittedName>
        <fullName evidence="4">ATP-binding cassette domain-containing protein</fullName>
    </submittedName>
</protein>
<proteinExistence type="predicted"/>
<dbReference type="InterPro" id="IPR017871">
    <property type="entry name" value="ABC_transporter-like_CS"/>
</dbReference>
<keyword evidence="5" id="KW-1185">Reference proteome</keyword>
<dbReference type="PROSITE" id="PS00211">
    <property type="entry name" value="ABC_TRANSPORTER_1"/>
    <property type="match status" value="1"/>
</dbReference>
<dbReference type="SUPFAM" id="SSF52540">
    <property type="entry name" value="P-loop containing nucleoside triphosphate hydrolases"/>
    <property type="match status" value="1"/>
</dbReference>
<dbReference type="EMBL" id="JAJQKU010000005">
    <property type="protein sequence ID" value="MCD9098277.1"/>
    <property type="molecule type" value="Genomic_DNA"/>
</dbReference>
<dbReference type="Proteomes" id="UP001430360">
    <property type="component" value="Unassembled WGS sequence"/>
</dbReference>
<accession>A0ABS8UFJ7</accession>
<reference evidence="4" key="1">
    <citation type="submission" date="2021-12" db="EMBL/GenBank/DDBJ databases">
        <authorList>
            <person name="Ulrich A."/>
        </authorList>
    </citation>
    <scope>NUCLEOTIDE SEQUENCE</scope>
    <source>
        <strain evidence="4">A1P009</strain>
    </source>
</reference>
<dbReference type="PANTHER" id="PTHR43158">
    <property type="entry name" value="SKFA PEPTIDE EXPORT ATP-BINDING PROTEIN SKFE"/>
    <property type="match status" value="1"/>
</dbReference>
<reference evidence="4" key="2">
    <citation type="journal article" date="2022" name="Syst. Appl. Microbiol.">
        <title>Physiological and genomic characterisation of Luteimonas fraxinea sp. nov., a bacterial species associated with trees tolerant to ash dieback.</title>
        <authorList>
            <person name="Ulrich K."/>
            <person name="Becker R."/>
            <person name="Behrendt U."/>
            <person name="Kube M."/>
            <person name="Schneck V."/>
            <person name="Ulrich A."/>
        </authorList>
    </citation>
    <scope>NUCLEOTIDE SEQUENCE</scope>
    <source>
        <strain evidence="4">A1P009</strain>
    </source>
</reference>
<evidence type="ECO:0000313" key="4">
    <source>
        <dbReference type="EMBL" id="MCD9098277.1"/>
    </source>
</evidence>
<evidence type="ECO:0000259" key="3">
    <source>
        <dbReference type="PROSITE" id="PS50893"/>
    </source>
</evidence>
<feature type="domain" description="ABC transporter" evidence="3">
    <location>
        <begin position="18"/>
        <end position="263"/>
    </location>
</feature>
<dbReference type="InterPro" id="IPR003439">
    <property type="entry name" value="ABC_transporter-like_ATP-bd"/>
</dbReference>
<comment type="caution">
    <text evidence="4">The sequence shown here is derived from an EMBL/GenBank/DDBJ whole genome shotgun (WGS) entry which is preliminary data.</text>
</comment>
<dbReference type="Gene3D" id="3.40.50.300">
    <property type="entry name" value="P-loop containing nucleotide triphosphate hydrolases"/>
    <property type="match status" value="1"/>
</dbReference>
<evidence type="ECO:0000256" key="2">
    <source>
        <dbReference type="ARBA" id="ARBA00022840"/>
    </source>
</evidence>